<accession>A0A0R1JMW2</accession>
<feature type="region of interest" description="Disordered" evidence="1">
    <location>
        <begin position="1"/>
        <end position="22"/>
    </location>
</feature>
<dbReference type="EMBL" id="AZDJ01000022">
    <property type="protein sequence ID" value="KRK72655.1"/>
    <property type="molecule type" value="Genomic_DNA"/>
</dbReference>
<evidence type="ECO:0000256" key="1">
    <source>
        <dbReference type="SAM" id="MobiDB-lite"/>
    </source>
</evidence>
<reference evidence="2 3" key="1">
    <citation type="journal article" date="2015" name="Genome Announc.">
        <title>Expanding the biotechnology potential of lactobacilli through comparative genomics of 213 strains and associated genera.</title>
        <authorList>
            <person name="Sun Z."/>
            <person name="Harris H.M."/>
            <person name="McCann A."/>
            <person name="Guo C."/>
            <person name="Argimon S."/>
            <person name="Zhang W."/>
            <person name="Yang X."/>
            <person name="Jeffery I.B."/>
            <person name="Cooney J.C."/>
            <person name="Kagawa T.F."/>
            <person name="Liu W."/>
            <person name="Song Y."/>
            <person name="Salvetti E."/>
            <person name="Wrobel A."/>
            <person name="Rasinkangas P."/>
            <person name="Parkhill J."/>
            <person name="Rea M.C."/>
            <person name="O'Sullivan O."/>
            <person name="Ritari J."/>
            <person name="Douillard F.P."/>
            <person name="Paul Ross R."/>
            <person name="Yang R."/>
            <person name="Briner A.E."/>
            <person name="Felis G.E."/>
            <person name="de Vos W.M."/>
            <person name="Barrangou R."/>
            <person name="Klaenhammer T.R."/>
            <person name="Caufield P.W."/>
            <person name="Cui Y."/>
            <person name="Zhang H."/>
            <person name="O'Toole P.W."/>
        </authorList>
    </citation>
    <scope>NUCLEOTIDE SEQUENCE [LARGE SCALE GENOMIC DNA]</scope>
    <source>
        <strain evidence="2 3">JCM 17158</strain>
    </source>
</reference>
<dbReference type="AlphaFoldDB" id="A0A0R1JMW2"/>
<protein>
    <recommendedName>
        <fullName evidence="4">AP2/ERF domain-containing protein</fullName>
    </recommendedName>
</protein>
<keyword evidence="3" id="KW-1185">Reference proteome</keyword>
<proteinExistence type="predicted"/>
<dbReference type="Proteomes" id="UP000051804">
    <property type="component" value="Unassembled WGS sequence"/>
</dbReference>
<gene>
    <name evidence="2" type="ORF">FD02_GL001628</name>
</gene>
<evidence type="ECO:0000313" key="3">
    <source>
        <dbReference type="Proteomes" id="UP000051804"/>
    </source>
</evidence>
<name>A0A0R1JMW2_9LACO</name>
<sequence length="179" mass="19706">MPHLLGQHADKGGEPMTKPATTHSRAIDLVGQRFGRLTVIKRHGTKKNGNASWLCQCDCGNKVVVDGYAMRHGTVSSCGCLRRQNSQQLAKQNAAFLAQQENGAATLKDENGVYYSSLHRGKRNHSGVVGVSFDRATGRWCARLFYQGHYVLLKMCDSFQDAVALRKAAEAKYLGKHTD</sequence>
<dbReference type="STRING" id="1291734.FD02_GL001628"/>
<evidence type="ECO:0008006" key="4">
    <source>
        <dbReference type="Google" id="ProtNLM"/>
    </source>
</evidence>
<dbReference type="PATRIC" id="fig|1291734.4.peg.1676"/>
<organism evidence="2 3">
    <name type="scientific">Lacticaseibacillus nasuensis JCM 17158</name>
    <dbReference type="NCBI Taxonomy" id="1291734"/>
    <lineage>
        <taxon>Bacteria</taxon>
        <taxon>Bacillati</taxon>
        <taxon>Bacillota</taxon>
        <taxon>Bacilli</taxon>
        <taxon>Lactobacillales</taxon>
        <taxon>Lactobacillaceae</taxon>
        <taxon>Lacticaseibacillus</taxon>
    </lineage>
</organism>
<evidence type="ECO:0000313" key="2">
    <source>
        <dbReference type="EMBL" id="KRK72655.1"/>
    </source>
</evidence>
<comment type="caution">
    <text evidence="2">The sequence shown here is derived from an EMBL/GenBank/DDBJ whole genome shotgun (WGS) entry which is preliminary data.</text>
</comment>